<dbReference type="Proteomes" id="UP000268535">
    <property type="component" value="Unassembled WGS sequence"/>
</dbReference>
<feature type="non-terminal residue" evidence="9">
    <location>
        <position position="104"/>
    </location>
</feature>
<dbReference type="AlphaFoldDB" id="A0A4V1IT05"/>
<feature type="transmembrane region" description="Helical" evidence="8">
    <location>
        <begin position="54"/>
        <end position="76"/>
    </location>
</feature>
<comment type="subcellular location">
    <subcellularLocation>
        <location evidence="1">Membrane</location>
        <topology evidence="1">Multi-pass membrane protein</topology>
    </subcellularLocation>
</comment>
<evidence type="ECO:0000256" key="7">
    <source>
        <dbReference type="ARBA" id="ARBA00022967"/>
    </source>
</evidence>
<protein>
    <submittedName>
        <fullName evidence="9">Uncharacterized protein</fullName>
    </submittedName>
</protein>
<evidence type="ECO:0000256" key="2">
    <source>
        <dbReference type="ARBA" id="ARBA00022553"/>
    </source>
</evidence>
<keyword evidence="8" id="KW-0472">Membrane</keyword>
<evidence type="ECO:0000256" key="4">
    <source>
        <dbReference type="ARBA" id="ARBA00022741"/>
    </source>
</evidence>
<keyword evidence="8" id="KW-1133">Transmembrane helix</keyword>
<evidence type="ECO:0000256" key="3">
    <source>
        <dbReference type="ARBA" id="ARBA00022723"/>
    </source>
</evidence>
<evidence type="ECO:0000256" key="6">
    <source>
        <dbReference type="ARBA" id="ARBA00022842"/>
    </source>
</evidence>
<dbReference type="GO" id="GO:0016020">
    <property type="term" value="C:membrane"/>
    <property type="evidence" value="ECO:0007669"/>
    <property type="project" value="UniProtKB-SubCell"/>
</dbReference>
<dbReference type="GO" id="GO:0006874">
    <property type="term" value="P:intracellular calcium ion homeostasis"/>
    <property type="evidence" value="ECO:0007669"/>
    <property type="project" value="TreeGrafter"/>
</dbReference>
<dbReference type="InterPro" id="IPR023298">
    <property type="entry name" value="ATPase_P-typ_TM_dom_sf"/>
</dbReference>
<keyword evidence="5" id="KW-0067">ATP-binding</keyword>
<name>A0A4V1IT05_9FUNG</name>
<dbReference type="PANTHER" id="PTHR45630:SF8">
    <property type="entry name" value="CATION-TRANSPORTING ATPASE"/>
    <property type="match status" value="1"/>
</dbReference>
<dbReference type="GO" id="GO:0019829">
    <property type="term" value="F:ATPase-coupled monoatomic cation transmembrane transporter activity"/>
    <property type="evidence" value="ECO:0007669"/>
    <property type="project" value="TreeGrafter"/>
</dbReference>
<keyword evidence="4" id="KW-0547">Nucleotide-binding</keyword>
<keyword evidence="8" id="KW-0812">Transmembrane</keyword>
<evidence type="ECO:0000313" key="10">
    <source>
        <dbReference type="Proteomes" id="UP000268535"/>
    </source>
</evidence>
<accession>A0A4V1IT05</accession>
<sequence>MLFPKPNKFKFYQDSFRFIGVLFIIALIGFAASFYNFIRLHVPLTTILLRAADLITIVVPPALPATMSIGVSFAIARLRKHAIFCTSPPRVIIAGKIQMMCFDK</sequence>
<keyword evidence="3" id="KW-0479">Metal-binding</keyword>
<keyword evidence="2" id="KW-0597">Phosphoprotein</keyword>
<reference evidence="10" key="1">
    <citation type="journal article" date="2018" name="Nat. Microbiol.">
        <title>Leveraging single-cell genomics to expand the fungal tree of life.</title>
        <authorList>
            <person name="Ahrendt S.R."/>
            <person name="Quandt C.A."/>
            <person name="Ciobanu D."/>
            <person name="Clum A."/>
            <person name="Salamov A."/>
            <person name="Andreopoulos B."/>
            <person name="Cheng J.F."/>
            <person name="Woyke T."/>
            <person name="Pelin A."/>
            <person name="Henrissat B."/>
            <person name="Reynolds N.K."/>
            <person name="Benny G.L."/>
            <person name="Smith M.E."/>
            <person name="James T.Y."/>
            <person name="Grigoriev I.V."/>
        </authorList>
    </citation>
    <scope>NUCLEOTIDE SEQUENCE [LARGE SCALE GENOMIC DNA]</scope>
    <source>
        <strain evidence="10">ATCC 52028</strain>
    </source>
</reference>
<dbReference type="GO" id="GO:0046872">
    <property type="term" value="F:metal ion binding"/>
    <property type="evidence" value="ECO:0007669"/>
    <property type="project" value="UniProtKB-KW"/>
</dbReference>
<dbReference type="InterPro" id="IPR006544">
    <property type="entry name" value="P-type_TPase_V"/>
</dbReference>
<evidence type="ECO:0000313" key="9">
    <source>
        <dbReference type="EMBL" id="RKO95377.1"/>
    </source>
</evidence>
<gene>
    <name evidence="9" type="ORF">CAUPRSCDRAFT_9200</name>
</gene>
<keyword evidence="7" id="KW-1278">Translocase</keyword>
<evidence type="ECO:0000256" key="8">
    <source>
        <dbReference type="SAM" id="Phobius"/>
    </source>
</evidence>
<proteinExistence type="predicted"/>
<organism evidence="9 10">
    <name type="scientific">Caulochytrium protostelioides</name>
    <dbReference type="NCBI Taxonomy" id="1555241"/>
    <lineage>
        <taxon>Eukaryota</taxon>
        <taxon>Fungi</taxon>
        <taxon>Fungi incertae sedis</taxon>
        <taxon>Chytridiomycota</taxon>
        <taxon>Chytridiomycota incertae sedis</taxon>
        <taxon>Chytridiomycetes</taxon>
        <taxon>Caulochytriales</taxon>
        <taxon>Caulochytriaceae</taxon>
        <taxon>Caulochytrium</taxon>
    </lineage>
</organism>
<dbReference type="GO" id="GO:0005524">
    <property type="term" value="F:ATP binding"/>
    <property type="evidence" value="ECO:0007669"/>
    <property type="project" value="UniProtKB-KW"/>
</dbReference>
<evidence type="ECO:0000256" key="1">
    <source>
        <dbReference type="ARBA" id="ARBA00004141"/>
    </source>
</evidence>
<dbReference type="EMBL" id="ML011953">
    <property type="protein sequence ID" value="RKO95377.1"/>
    <property type="molecule type" value="Genomic_DNA"/>
</dbReference>
<dbReference type="SUPFAM" id="SSF81665">
    <property type="entry name" value="Calcium ATPase, transmembrane domain M"/>
    <property type="match status" value="1"/>
</dbReference>
<dbReference type="PANTHER" id="PTHR45630">
    <property type="entry name" value="CATION-TRANSPORTING ATPASE-RELATED"/>
    <property type="match status" value="1"/>
</dbReference>
<evidence type="ECO:0000256" key="5">
    <source>
        <dbReference type="ARBA" id="ARBA00022840"/>
    </source>
</evidence>
<dbReference type="GO" id="GO:0140358">
    <property type="term" value="F:P-type transmembrane transporter activity"/>
    <property type="evidence" value="ECO:0007669"/>
    <property type="project" value="InterPro"/>
</dbReference>
<feature type="transmembrane region" description="Helical" evidence="8">
    <location>
        <begin position="21"/>
        <end position="42"/>
    </location>
</feature>
<keyword evidence="6" id="KW-0460">Magnesium</keyword>